<accession>A0A0E9Q9Q2</accession>
<dbReference type="AlphaFoldDB" id="A0A0E9Q9Q2"/>
<organism evidence="1">
    <name type="scientific">Anguilla anguilla</name>
    <name type="common">European freshwater eel</name>
    <name type="synonym">Muraena anguilla</name>
    <dbReference type="NCBI Taxonomy" id="7936"/>
    <lineage>
        <taxon>Eukaryota</taxon>
        <taxon>Metazoa</taxon>
        <taxon>Chordata</taxon>
        <taxon>Craniata</taxon>
        <taxon>Vertebrata</taxon>
        <taxon>Euteleostomi</taxon>
        <taxon>Actinopterygii</taxon>
        <taxon>Neopterygii</taxon>
        <taxon>Teleostei</taxon>
        <taxon>Anguilliformes</taxon>
        <taxon>Anguillidae</taxon>
        <taxon>Anguilla</taxon>
    </lineage>
</organism>
<sequence>MGATVHGINGCAQVFQVLRMFTSLTNRKGFLSEKEKEEMASSY</sequence>
<reference evidence="1" key="2">
    <citation type="journal article" date="2015" name="Fish Shellfish Immunol.">
        <title>Early steps in the European eel (Anguilla anguilla)-Vibrio vulnificus interaction in the gills: Role of the RtxA13 toxin.</title>
        <authorList>
            <person name="Callol A."/>
            <person name="Pajuelo D."/>
            <person name="Ebbesson L."/>
            <person name="Teles M."/>
            <person name="MacKenzie S."/>
            <person name="Amaro C."/>
        </authorList>
    </citation>
    <scope>NUCLEOTIDE SEQUENCE</scope>
</reference>
<name>A0A0E9Q9Q2_ANGAN</name>
<protein>
    <submittedName>
        <fullName evidence="1">Uncharacterized protein</fullName>
    </submittedName>
</protein>
<dbReference type="EMBL" id="GBXM01095098">
    <property type="protein sequence ID" value="JAH13479.1"/>
    <property type="molecule type" value="Transcribed_RNA"/>
</dbReference>
<proteinExistence type="predicted"/>
<evidence type="ECO:0000313" key="1">
    <source>
        <dbReference type="EMBL" id="JAH13479.1"/>
    </source>
</evidence>
<reference evidence="1" key="1">
    <citation type="submission" date="2014-11" db="EMBL/GenBank/DDBJ databases">
        <authorList>
            <person name="Amaro Gonzalez C."/>
        </authorList>
    </citation>
    <scope>NUCLEOTIDE SEQUENCE</scope>
</reference>